<sequence length="66" mass="7603">MLLLISVLFLLSSASMTFAIQALYQLVFKEKYTSLSDFCDRTELAWIPSILFVLSLVTFIVYFANR</sequence>
<dbReference type="AlphaFoldDB" id="A0A1I2WDD3"/>
<evidence type="ECO:0000313" key="3">
    <source>
        <dbReference type="Proteomes" id="UP000198752"/>
    </source>
</evidence>
<keyword evidence="1" id="KW-1133">Transmembrane helix</keyword>
<evidence type="ECO:0000256" key="1">
    <source>
        <dbReference type="SAM" id="Phobius"/>
    </source>
</evidence>
<protein>
    <submittedName>
        <fullName evidence="2">Uncharacterized protein</fullName>
    </submittedName>
</protein>
<reference evidence="3" key="1">
    <citation type="submission" date="2016-10" db="EMBL/GenBank/DDBJ databases">
        <authorList>
            <person name="Varghese N."/>
            <person name="Submissions S."/>
        </authorList>
    </citation>
    <scope>NUCLEOTIDE SEQUENCE [LARGE SCALE GENOMIC DNA]</scope>
    <source>
        <strain evidence="3">ATCC 700379</strain>
    </source>
</reference>
<feature type="transmembrane region" description="Helical" evidence="1">
    <location>
        <begin position="43"/>
        <end position="64"/>
    </location>
</feature>
<gene>
    <name evidence="2" type="ORF">SAMN02982927_03510</name>
</gene>
<organism evidence="2 3">
    <name type="scientific">Sporolactobacillus nakayamae</name>
    <dbReference type="NCBI Taxonomy" id="269670"/>
    <lineage>
        <taxon>Bacteria</taxon>
        <taxon>Bacillati</taxon>
        <taxon>Bacillota</taxon>
        <taxon>Bacilli</taxon>
        <taxon>Bacillales</taxon>
        <taxon>Sporolactobacillaceae</taxon>
        <taxon>Sporolactobacillus</taxon>
    </lineage>
</organism>
<keyword evidence="3" id="KW-1185">Reference proteome</keyword>
<keyword evidence="1" id="KW-0812">Transmembrane</keyword>
<evidence type="ECO:0000313" key="2">
    <source>
        <dbReference type="EMBL" id="SFG99370.1"/>
    </source>
</evidence>
<keyword evidence="1" id="KW-0472">Membrane</keyword>
<dbReference type="EMBL" id="FOOY01000040">
    <property type="protein sequence ID" value="SFG99370.1"/>
    <property type="molecule type" value="Genomic_DNA"/>
</dbReference>
<name>A0A1I2WDD3_9BACL</name>
<accession>A0A1I2WDD3</accession>
<dbReference type="Proteomes" id="UP000198752">
    <property type="component" value="Unassembled WGS sequence"/>
</dbReference>
<proteinExistence type="predicted"/>